<dbReference type="OrthoDB" id="2162425at2759"/>
<dbReference type="GO" id="GO:0042073">
    <property type="term" value="P:intraciliary transport"/>
    <property type="evidence" value="ECO:0007669"/>
    <property type="project" value="InterPro"/>
</dbReference>
<reference evidence="2 3" key="1">
    <citation type="journal article" date="2011" name="Proc. Natl. Acad. Sci. U.S.A.">
        <title>Niche of harmful alga Aureococcus anophagefferens revealed through ecogenomics.</title>
        <authorList>
            <person name="Gobler C.J."/>
            <person name="Berry D.L."/>
            <person name="Dyhrman S.T."/>
            <person name="Wilhelm S.W."/>
            <person name="Salamov A."/>
            <person name="Lobanov A.V."/>
            <person name="Zhang Y."/>
            <person name="Collier J.L."/>
            <person name="Wurch L.L."/>
            <person name="Kustka A.B."/>
            <person name="Dill B.D."/>
            <person name="Shah M."/>
            <person name="VerBerkmoes N.C."/>
            <person name="Kuo A."/>
            <person name="Terry A."/>
            <person name="Pangilinan J."/>
            <person name="Lindquist E.A."/>
            <person name="Lucas S."/>
            <person name="Paulsen I.T."/>
            <person name="Hattenrath-Lehmann T.K."/>
            <person name="Talmage S.C."/>
            <person name="Walker E.A."/>
            <person name="Koch F."/>
            <person name="Burson A.M."/>
            <person name="Marcoval M.A."/>
            <person name="Tang Y.Z."/>
            <person name="Lecleir G.R."/>
            <person name="Coyne K.J."/>
            <person name="Berg G.M."/>
            <person name="Bertrand E.M."/>
            <person name="Saito M.A."/>
            <person name="Gladyshev V.N."/>
            <person name="Grigoriev I.V."/>
        </authorList>
    </citation>
    <scope>NUCLEOTIDE SEQUENCE [LARGE SCALE GENOMIC DNA]</scope>
    <source>
        <strain evidence="3">CCMP 1984</strain>
    </source>
</reference>
<dbReference type="InParanoid" id="F0YIQ6"/>
<sequence>MVHLRENGSAPDLDGPLGHRLSRFDLELLNPGSYRGEPHNNLLNYCNYLRGSGLIASVELQAPAPPSKQQMSTLTGASKKRSKASKSAGTKQAKYVAAGSAIPLGSLSGKRVVESDVVHISSSKVSLTDNKGLASCARAQRLPAFVRNMAPVVEILLEQLNYSSKADTVGNNHEPNGDTFLPSAWRAIGENREGMHAAGVGNLPWQVTGISFSLTRPSILLALLREPPCQHRSSVSSDIENNDDDDDDVTNLAGTKLAIWDTLHPDLREALAAHSHSGTYASTVNLAVAYSMANSRGNASFQFASMDDRGFIAIWLVVESQTGDTASLGHAIAAIAAVNHGTVSQADESLLGVRAGSALRLTCTRSLSIWSSMPLLLAPLVRPVGLNDGNLVKCSRLGLAAEPCIFFASADVMRLSISGESKRTVDEGVLPSQAGLRTTCLHFSPFVSKVFLAGQLDGGCRLHHLDRPTPLYSWPIIVNKARSASWAITDMTMVSDIKWSPQRPNVFFVLYANGDLHTFDLDRDVTAPVQSLVLAQEFEFGLGDWHPKLAISSGRTLATKVLAVSVGNSVFTRPLSESIARAQDGELAAFHSRLEHWRVM</sequence>
<evidence type="ECO:0000256" key="1">
    <source>
        <dbReference type="SAM" id="MobiDB-lite"/>
    </source>
</evidence>
<organism evidence="3">
    <name type="scientific">Aureococcus anophagefferens</name>
    <name type="common">Harmful bloom alga</name>
    <dbReference type="NCBI Taxonomy" id="44056"/>
    <lineage>
        <taxon>Eukaryota</taxon>
        <taxon>Sar</taxon>
        <taxon>Stramenopiles</taxon>
        <taxon>Ochrophyta</taxon>
        <taxon>Pelagophyceae</taxon>
        <taxon>Pelagomonadales</taxon>
        <taxon>Pelagomonadaceae</taxon>
        <taxon>Aureococcus</taxon>
    </lineage>
</organism>
<dbReference type="RefSeq" id="XP_009040287.1">
    <property type="nucleotide sequence ID" value="XM_009042039.1"/>
</dbReference>
<dbReference type="InterPro" id="IPR036322">
    <property type="entry name" value="WD40_repeat_dom_sf"/>
</dbReference>
<dbReference type="KEGG" id="aaf:AURANDRAFT_66769"/>
<dbReference type="GO" id="GO:0005929">
    <property type="term" value="C:cilium"/>
    <property type="evidence" value="ECO:0007669"/>
    <property type="project" value="GOC"/>
</dbReference>
<dbReference type="eggNOG" id="KOG1587">
    <property type="taxonomic scope" value="Eukaryota"/>
</dbReference>
<dbReference type="PANTHER" id="PTHR16022">
    <property type="entry name" value="WD REPEAT DOMAIN 60"/>
    <property type="match status" value="1"/>
</dbReference>
<gene>
    <name evidence="2" type="ORF">AURANDRAFT_66769</name>
</gene>
<dbReference type="InterPro" id="IPR015943">
    <property type="entry name" value="WD40/YVTN_repeat-like_dom_sf"/>
</dbReference>
<feature type="compositionally biased region" description="Polar residues" evidence="1">
    <location>
        <begin position="67"/>
        <end position="76"/>
    </location>
</feature>
<evidence type="ECO:0000313" key="3">
    <source>
        <dbReference type="Proteomes" id="UP000002729"/>
    </source>
</evidence>
<dbReference type="GO" id="GO:0045503">
    <property type="term" value="F:dynein light chain binding"/>
    <property type="evidence" value="ECO:0007669"/>
    <property type="project" value="InterPro"/>
</dbReference>
<dbReference type="GeneID" id="20225942"/>
<accession>F0YIQ6</accession>
<dbReference type="SUPFAM" id="SSF50978">
    <property type="entry name" value="WD40 repeat-like"/>
    <property type="match status" value="1"/>
</dbReference>
<keyword evidence="3" id="KW-1185">Reference proteome</keyword>
<feature type="region of interest" description="Disordered" evidence="1">
    <location>
        <begin position="65"/>
        <end position="90"/>
    </location>
</feature>
<dbReference type="AlphaFoldDB" id="F0YIQ6"/>
<protein>
    <submittedName>
        <fullName evidence="2">Uncharacterized protein</fullName>
    </submittedName>
</protein>
<dbReference type="GO" id="GO:0005868">
    <property type="term" value="C:cytoplasmic dynein complex"/>
    <property type="evidence" value="ECO:0007669"/>
    <property type="project" value="InterPro"/>
</dbReference>
<dbReference type="Gene3D" id="2.130.10.10">
    <property type="entry name" value="YVTN repeat-like/Quinoprotein amine dehydrogenase"/>
    <property type="match status" value="1"/>
</dbReference>
<name>F0YIQ6_AURAN</name>
<dbReference type="EMBL" id="GL833145">
    <property type="protein sequence ID" value="EGB04932.1"/>
    <property type="molecule type" value="Genomic_DNA"/>
</dbReference>
<proteinExistence type="predicted"/>
<dbReference type="PANTHER" id="PTHR16022:SF0">
    <property type="entry name" value="CYTOPLASMIC DYNEIN 2 INTERMEDIATE CHAIN 1"/>
    <property type="match status" value="1"/>
</dbReference>
<dbReference type="Proteomes" id="UP000002729">
    <property type="component" value="Unassembled WGS sequence"/>
</dbReference>
<dbReference type="GO" id="GO:0045504">
    <property type="term" value="F:dynein heavy chain binding"/>
    <property type="evidence" value="ECO:0007669"/>
    <property type="project" value="InterPro"/>
</dbReference>
<dbReference type="InterPro" id="IPR042505">
    <property type="entry name" value="DYNC2I1"/>
</dbReference>
<evidence type="ECO:0000313" key="2">
    <source>
        <dbReference type="EMBL" id="EGB04932.1"/>
    </source>
</evidence>